<evidence type="ECO:0000313" key="2">
    <source>
        <dbReference type="EMBL" id="EWM22574.1"/>
    </source>
</evidence>
<dbReference type="AlphaFoldDB" id="W7TPD5"/>
<dbReference type="EMBL" id="AZIL01002142">
    <property type="protein sequence ID" value="EWM22574.1"/>
    <property type="molecule type" value="Genomic_DNA"/>
</dbReference>
<gene>
    <name evidence="2" type="ORF">Naga_101160g2</name>
</gene>
<dbReference type="Proteomes" id="UP000019335">
    <property type="component" value="Unassembled WGS sequence"/>
</dbReference>
<feature type="compositionally biased region" description="Polar residues" evidence="1">
    <location>
        <begin position="51"/>
        <end position="71"/>
    </location>
</feature>
<name>W7TPD5_9STRA</name>
<organism evidence="2 3">
    <name type="scientific">Nannochloropsis gaditana</name>
    <dbReference type="NCBI Taxonomy" id="72520"/>
    <lineage>
        <taxon>Eukaryota</taxon>
        <taxon>Sar</taxon>
        <taxon>Stramenopiles</taxon>
        <taxon>Ochrophyta</taxon>
        <taxon>Eustigmatophyceae</taxon>
        <taxon>Eustigmatales</taxon>
        <taxon>Monodopsidaceae</taxon>
        <taxon>Nannochloropsis</taxon>
    </lineage>
</organism>
<evidence type="ECO:0000313" key="3">
    <source>
        <dbReference type="Proteomes" id="UP000019335"/>
    </source>
</evidence>
<proteinExistence type="predicted"/>
<feature type="region of interest" description="Disordered" evidence="1">
    <location>
        <begin position="1"/>
        <end position="115"/>
    </location>
</feature>
<protein>
    <submittedName>
        <fullName evidence="2">Uncharacterized protein</fullName>
    </submittedName>
</protein>
<keyword evidence="3" id="KW-1185">Reference proteome</keyword>
<comment type="caution">
    <text evidence="2">The sequence shown here is derived from an EMBL/GenBank/DDBJ whole genome shotgun (WGS) entry which is preliminary data.</text>
</comment>
<sequence length="155" mass="15794">MRGLLRRNSNGGQPRSRKGKNGGEHGLQADGTGDGSSSSTCHSASAPLSSTRTSPSFGQRSQANRSQDGGNSRSSVHGPPSPSVVSPESSLSEDGIGQEEGVPESYLAPHEAADLVDMQEPVEADNLRVEKAVVGGESLRGMAPGVSGVEEGGGR</sequence>
<evidence type="ECO:0000256" key="1">
    <source>
        <dbReference type="SAM" id="MobiDB-lite"/>
    </source>
</evidence>
<feature type="compositionally biased region" description="Low complexity" evidence="1">
    <location>
        <begin position="72"/>
        <end position="92"/>
    </location>
</feature>
<accession>W7TPD5</accession>
<feature type="compositionally biased region" description="Low complexity" evidence="1">
    <location>
        <begin position="36"/>
        <end position="50"/>
    </location>
</feature>
<reference evidence="2 3" key="1">
    <citation type="journal article" date="2014" name="Mol. Plant">
        <title>Chromosome Scale Genome Assembly and Transcriptome Profiling of Nannochloropsis gaditana in Nitrogen Depletion.</title>
        <authorList>
            <person name="Corteggiani Carpinelli E."/>
            <person name="Telatin A."/>
            <person name="Vitulo N."/>
            <person name="Forcato C."/>
            <person name="D'Angelo M."/>
            <person name="Schiavon R."/>
            <person name="Vezzi A."/>
            <person name="Giacometti G.M."/>
            <person name="Morosinotto T."/>
            <person name="Valle G."/>
        </authorList>
    </citation>
    <scope>NUCLEOTIDE SEQUENCE [LARGE SCALE GENOMIC DNA]</scope>
    <source>
        <strain evidence="2 3">B-31</strain>
    </source>
</reference>